<evidence type="ECO:0000256" key="2">
    <source>
        <dbReference type="ARBA" id="ARBA00023157"/>
    </source>
</evidence>
<dbReference type="PANTHER" id="PTHR10612">
    <property type="entry name" value="APOLIPOPROTEIN D"/>
    <property type="match status" value="1"/>
</dbReference>
<dbReference type="InterPro" id="IPR022271">
    <property type="entry name" value="Lipocalin_ApoD"/>
</dbReference>
<proteinExistence type="inferred from homology"/>
<dbReference type="InterPro" id="IPR012674">
    <property type="entry name" value="Calycin"/>
</dbReference>
<protein>
    <recommendedName>
        <fullName evidence="3">Lipocalin/cytosolic fatty-acid binding domain-containing protein</fullName>
    </recommendedName>
</protein>
<dbReference type="EMBL" id="GECU01030714">
    <property type="protein sequence ID" value="JAS76992.1"/>
    <property type="molecule type" value="Transcribed_RNA"/>
</dbReference>
<evidence type="ECO:0000256" key="1">
    <source>
        <dbReference type="ARBA" id="ARBA00006889"/>
    </source>
</evidence>
<evidence type="ECO:0000313" key="4">
    <source>
        <dbReference type="EMBL" id="JAS76992.1"/>
    </source>
</evidence>
<dbReference type="Gene3D" id="2.40.128.20">
    <property type="match status" value="1"/>
</dbReference>
<comment type="similarity">
    <text evidence="1">Belongs to the calycin superfamily. Lipocalin family.</text>
</comment>
<evidence type="ECO:0000259" key="3">
    <source>
        <dbReference type="Pfam" id="PF00061"/>
    </source>
</evidence>
<dbReference type="AlphaFoldDB" id="A0A1B6HQN3"/>
<dbReference type="Pfam" id="PF00061">
    <property type="entry name" value="Lipocalin"/>
    <property type="match status" value="1"/>
</dbReference>
<feature type="non-terminal residue" evidence="4">
    <location>
        <position position="1"/>
    </location>
</feature>
<feature type="domain" description="Lipocalin/cytosolic fatty-acid binding" evidence="3">
    <location>
        <begin position="58"/>
        <end position="179"/>
    </location>
</feature>
<dbReference type="InterPro" id="IPR003057">
    <property type="entry name" value="Invtbrt_color"/>
</dbReference>
<dbReference type="InterPro" id="IPR000566">
    <property type="entry name" value="Lipocln_cytosolic_FA-bd_dom"/>
</dbReference>
<dbReference type="GO" id="GO:0031409">
    <property type="term" value="F:pigment binding"/>
    <property type="evidence" value="ECO:0007669"/>
    <property type="project" value="InterPro"/>
</dbReference>
<dbReference type="PRINTS" id="PR01273">
    <property type="entry name" value="INVTBRTCOLOR"/>
</dbReference>
<dbReference type="PIRSF" id="PIRSF036893">
    <property type="entry name" value="Lipocalin_ApoD"/>
    <property type="match status" value="1"/>
</dbReference>
<dbReference type="GO" id="GO:0000302">
    <property type="term" value="P:response to reactive oxygen species"/>
    <property type="evidence" value="ECO:0007669"/>
    <property type="project" value="TreeGrafter"/>
</dbReference>
<dbReference type="PANTHER" id="PTHR10612:SF34">
    <property type="entry name" value="APOLIPOPROTEIN D"/>
    <property type="match status" value="1"/>
</dbReference>
<gene>
    <name evidence="4" type="ORF">g.29967</name>
</gene>
<organism evidence="4">
    <name type="scientific">Homalodisca liturata</name>
    <dbReference type="NCBI Taxonomy" id="320908"/>
    <lineage>
        <taxon>Eukaryota</taxon>
        <taxon>Metazoa</taxon>
        <taxon>Ecdysozoa</taxon>
        <taxon>Arthropoda</taxon>
        <taxon>Hexapoda</taxon>
        <taxon>Insecta</taxon>
        <taxon>Pterygota</taxon>
        <taxon>Neoptera</taxon>
        <taxon>Paraneoptera</taxon>
        <taxon>Hemiptera</taxon>
        <taxon>Auchenorrhyncha</taxon>
        <taxon>Membracoidea</taxon>
        <taxon>Cicadellidae</taxon>
        <taxon>Cicadellinae</taxon>
        <taxon>Proconiini</taxon>
        <taxon>Homalodisca</taxon>
    </lineage>
</organism>
<accession>A0A1B6HQN3</accession>
<dbReference type="SUPFAM" id="SSF50814">
    <property type="entry name" value="Lipocalins"/>
    <property type="match status" value="1"/>
</dbReference>
<reference evidence="4" key="1">
    <citation type="submission" date="2015-11" db="EMBL/GenBank/DDBJ databases">
        <title>De novo transcriptome assembly of four potential Pierce s Disease insect vectors from Arizona vineyards.</title>
        <authorList>
            <person name="Tassone E.E."/>
        </authorList>
    </citation>
    <scope>NUCLEOTIDE SEQUENCE</scope>
</reference>
<dbReference type="GO" id="GO:0006629">
    <property type="term" value="P:lipid metabolic process"/>
    <property type="evidence" value="ECO:0007669"/>
    <property type="project" value="TreeGrafter"/>
</dbReference>
<sequence length="213" mass="25141">SLQVIRFCVYLPTMRSYLFGAVLIALVFEAQAFFSLPHLWRCPQLQEEDGFQILSYMGMWYTQAGYKIDWVQGEGRCSKAVYNYDYDRHIVNMYSKQISSSNKWVTLNATLMENDRTKQEGKFKITYDLNFWGDVTIPYWVLGTDYNTYSVVYSCKNFLYFFHYYSCWLLSREQDLDGTGQRPQYEALVNAVLESNNIRPSTFKQIDQLNCDI</sequence>
<keyword evidence="2" id="KW-1015">Disulfide bond</keyword>
<name>A0A1B6HQN3_9HEMI</name>
<dbReference type="GO" id="GO:0005737">
    <property type="term" value="C:cytoplasm"/>
    <property type="evidence" value="ECO:0007669"/>
    <property type="project" value="TreeGrafter"/>
</dbReference>